<feature type="transmembrane region" description="Helical" evidence="6">
    <location>
        <begin position="159"/>
        <end position="181"/>
    </location>
</feature>
<proteinExistence type="predicted"/>
<evidence type="ECO:0000256" key="6">
    <source>
        <dbReference type="SAM" id="Phobius"/>
    </source>
</evidence>
<keyword evidence="3 6" id="KW-0812">Transmembrane</keyword>
<feature type="transmembrane region" description="Helical" evidence="6">
    <location>
        <begin position="20"/>
        <end position="43"/>
    </location>
</feature>
<name>A0ABX0GUM8_9ACTN</name>
<accession>A0ABX0GUM8</accession>
<evidence type="ECO:0000256" key="3">
    <source>
        <dbReference type="ARBA" id="ARBA00022692"/>
    </source>
</evidence>
<feature type="transmembrane region" description="Helical" evidence="6">
    <location>
        <begin position="230"/>
        <end position="259"/>
    </location>
</feature>
<comment type="subcellular location">
    <subcellularLocation>
        <location evidence="1">Cell membrane</location>
        <topology evidence="1">Multi-pass membrane protein</topology>
    </subcellularLocation>
</comment>
<evidence type="ECO:0000256" key="1">
    <source>
        <dbReference type="ARBA" id="ARBA00004651"/>
    </source>
</evidence>
<reference evidence="7 8" key="1">
    <citation type="submission" date="2020-03" db="EMBL/GenBank/DDBJ databases">
        <title>Two novel Motilibacter sp.</title>
        <authorList>
            <person name="Liu S."/>
        </authorList>
    </citation>
    <scope>NUCLEOTIDE SEQUENCE [LARGE SCALE GENOMIC DNA]</scope>
    <source>
        <strain evidence="7 8">E257</strain>
    </source>
</reference>
<comment type="caution">
    <text evidence="7">The sequence shown here is derived from an EMBL/GenBank/DDBJ whole genome shotgun (WGS) entry which is preliminary data.</text>
</comment>
<dbReference type="EMBL" id="JAANNP010000002">
    <property type="protein sequence ID" value="NHC13355.1"/>
    <property type="molecule type" value="Genomic_DNA"/>
</dbReference>
<dbReference type="Pfam" id="PF03631">
    <property type="entry name" value="Virul_fac_BrkB"/>
    <property type="match status" value="1"/>
</dbReference>
<sequence length="273" mass="29036">MRMLLRDAFGALRGRDVALVSAGLTFYAGIAVVPSLLVAIWAASLAVGNAQLDEWARTLGEALPEALGAPDAARALVEAALDLSVLGALIAAFPASLYGEGLRRSFLALERRTEALAGWRGRLRALPLLVVAPLAVMGVLLTTPWLARFFDSGRPGPTALGVFIALVADWLVLSLPLSYTYRVVGRSTRTWASALWSGFTTASFISGFLQGFVLFLALPLDLGAPFGGLTVIGAVVAVGLWMWVLHMVLLVGYTLTLALEERGGNPFRLPYSL</sequence>
<evidence type="ECO:0000256" key="4">
    <source>
        <dbReference type="ARBA" id="ARBA00022989"/>
    </source>
</evidence>
<keyword evidence="8" id="KW-1185">Reference proteome</keyword>
<gene>
    <name evidence="7" type="ORF">G9H71_06115</name>
</gene>
<feature type="transmembrane region" description="Helical" evidence="6">
    <location>
        <begin position="193"/>
        <end position="218"/>
    </location>
</feature>
<dbReference type="Proteomes" id="UP000800981">
    <property type="component" value="Unassembled WGS sequence"/>
</dbReference>
<feature type="transmembrane region" description="Helical" evidence="6">
    <location>
        <begin position="123"/>
        <end position="147"/>
    </location>
</feature>
<evidence type="ECO:0000256" key="2">
    <source>
        <dbReference type="ARBA" id="ARBA00022475"/>
    </source>
</evidence>
<feature type="transmembrane region" description="Helical" evidence="6">
    <location>
        <begin position="83"/>
        <end position="102"/>
    </location>
</feature>
<evidence type="ECO:0000313" key="7">
    <source>
        <dbReference type="EMBL" id="NHC13355.1"/>
    </source>
</evidence>
<protein>
    <submittedName>
        <fullName evidence="7">YihY/virulence factor BrkB family protein</fullName>
    </submittedName>
</protein>
<keyword evidence="5 6" id="KW-0472">Membrane</keyword>
<keyword evidence="2" id="KW-1003">Cell membrane</keyword>
<dbReference type="InterPro" id="IPR017039">
    <property type="entry name" value="Virul_fac_BrkB"/>
</dbReference>
<evidence type="ECO:0000313" key="8">
    <source>
        <dbReference type="Proteomes" id="UP000800981"/>
    </source>
</evidence>
<organism evidence="7 8">
    <name type="scientific">Motilibacter deserti</name>
    <dbReference type="NCBI Taxonomy" id="2714956"/>
    <lineage>
        <taxon>Bacteria</taxon>
        <taxon>Bacillati</taxon>
        <taxon>Actinomycetota</taxon>
        <taxon>Actinomycetes</taxon>
        <taxon>Motilibacterales</taxon>
        <taxon>Motilibacteraceae</taxon>
        <taxon>Motilibacter</taxon>
    </lineage>
</organism>
<keyword evidence="4 6" id="KW-1133">Transmembrane helix</keyword>
<evidence type="ECO:0000256" key="5">
    <source>
        <dbReference type="ARBA" id="ARBA00023136"/>
    </source>
</evidence>